<proteinExistence type="predicted"/>
<evidence type="ECO:0000313" key="1">
    <source>
        <dbReference type="EMBL" id="MFC7200789.1"/>
    </source>
</evidence>
<evidence type="ECO:0000313" key="2">
    <source>
        <dbReference type="Proteomes" id="UP001596447"/>
    </source>
</evidence>
<dbReference type="InterPro" id="IPR011008">
    <property type="entry name" value="Dimeric_a/b-barrel"/>
</dbReference>
<dbReference type="AlphaFoldDB" id="A0ABD5Z6N9"/>
<name>A0ABD5Z6N9_9EURY</name>
<organism evidence="1 2">
    <name type="scientific">Halospeciosus flavus</name>
    <dbReference type="NCBI Taxonomy" id="3032283"/>
    <lineage>
        <taxon>Archaea</taxon>
        <taxon>Methanobacteriati</taxon>
        <taxon>Methanobacteriota</taxon>
        <taxon>Stenosarchaea group</taxon>
        <taxon>Halobacteria</taxon>
        <taxon>Halobacteriales</taxon>
        <taxon>Halobacteriaceae</taxon>
        <taxon>Halospeciosus</taxon>
    </lineage>
</organism>
<dbReference type="Proteomes" id="UP001596447">
    <property type="component" value="Unassembled WGS sequence"/>
</dbReference>
<dbReference type="Pfam" id="PF24152">
    <property type="entry name" value="DUF7405"/>
    <property type="match status" value="1"/>
</dbReference>
<dbReference type="RefSeq" id="WP_279527554.1">
    <property type="nucleotide sequence ID" value="NZ_CP122312.1"/>
</dbReference>
<reference evidence="1 2" key="1">
    <citation type="journal article" date="2019" name="Int. J. Syst. Evol. Microbiol.">
        <title>The Global Catalogue of Microorganisms (GCM) 10K type strain sequencing project: providing services to taxonomists for standard genome sequencing and annotation.</title>
        <authorList>
            <consortium name="The Broad Institute Genomics Platform"/>
            <consortium name="The Broad Institute Genome Sequencing Center for Infectious Disease"/>
            <person name="Wu L."/>
            <person name="Ma J."/>
        </authorList>
    </citation>
    <scope>NUCLEOTIDE SEQUENCE [LARGE SCALE GENOMIC DNA]</scope>
    <source>
        <strain evidence="1 2">XZGYJ-43</strain>
    </source>
</reference>
<keyword evidence="2" id="KW-1185">Reference proteome</keyword>
<dbReference type="InterPro" id="IPR055828">
    <property type="entry name" value="DUF7405"/>
</dbReference>
<accession>A0ABD5Z6N9</accession>
<dbReference type="SUPFAM" id="SSF54909">
    <property type="entry name" value="Dimeric alpha+beta barrel"/>
    <property type="match status" value="1"/>
</dbReference>
<dbReference type="EMBL" id="JBHTAR010000011">
    <property type="protein sequence ID" value="MFC7200789.1"/>
    <property type="molecule type" value="Genomic_DNA"/>
</dbReference>
<gene>
    <name evidence="1" type="ORF">ACFQJ9_15460</name>
</gene>
<comment type="caution">
    <text evidence="1">The sequence shown here is derived from an EMBL/GenBank/DDBJ whole genome shotgun (WGS) entry which is preliminary data.</text>
</comment>
<protein>
    <submittedName>
        <fullName evidence="1">Tat pathway signal protein</fullName>
    </submittedName>
</protein>
<dbReference type="PROSITE" id="PS51257">
    <property type="entry name" value="PROKAR_LIPOPROTEIN"/>
    <property type="match status" value="1"/>
</dbReference>
<sequence>MVAPDERGIPRREFVKSAVAIGGASALSACLSRESVDVPRGPTDLSSLPQRQHAWNDVLETDEHGNPIVPRHRVLLLLNYRGDGAPTDADRQTMAEALQSLEHAYPRDNEGLLFTVSYSPAYFERFEESLPDSVDLPMPEALASFEDPELDTPDAVVHLASDYGKVVLAAEEALKGEKETLNGVDVAASLDGVFDFVDRRTGFIGDGLPAKHDDVAGVPEGEVPEDATLYMGFESGFLKNQASEDRVSIPKGPFADGTTQHVSNITLNLNQWYQQDDRYQRVSKMFCPYHAKNDIVEGTGENLHTSQMELCKPDEQAAREDAVVGHSQKMVDVREGDQAIILRRDFDSTDGDHAGLHFVSLQRGIGDFVTTREAMNGTDLAENSAVGQRNNNGILQYMNVERRGNYLVPPRRLRELPPANPETEGTNA</sequence>